<keyword evidence="2" id="KW-1185">Reference proteome</keyword>
<dbReference type="Proteomes" id="UP001054252">
    <property type="component" value="Unassembled WGS sequence"/>
</dbReference>
<evidence type="ECO:0000313" key="2">
    <source>
        <dbReference type="Proteomes" id="UP001054252"/>
    </source>
</evidence>
<evidence type="ECO:0008006" key="3">
    <source>
        <dbReference type="Google" id="ProtNLM"/>
    </source>
</evidence>
<proteinExistence type="predicted"/>
<dbReference type="EMBL" id="BPVZ01000107">
    <property type="protein sequence ID" value="GKV34760.1"/>
    <property type="molecule type" value="Genomic_DNA"/>
</dbReference>
<dbReference type="AlphaFoldDB" id="A0AAV5LBY9"/>
<name>A0AAV5LBY9_9ROSI</name>
<sequence>MLDPAFWSSICAFSIPILVLPPMMESSVASALVISFSFSSPSHAILFFCHSFETANQRHVFDPVCGANTKSNKDSMTLRVIALASCILEDVNY</sequence>
<comment type="caution">
    <text evidence="1">The sequence shown here is derived from an EMBL/GenBank/DDBJ whole genome shotgun (WGS) entry which is preliminary data.</text>
</comment>
<organism evidence="1 2">
    <name type="scientific">Rubroshorea leprosula</name>
    <dbReference type="NCBI Taxonomy" id="152421"/>
    <lineage>
        <taxon>Eukaryota</taxon>
        <taxon>Viridiplantae</taxon>
        <taxon>Streptophyta</taxon>
        <taxon>Embryophyta</taxon>
        <taxon>Tracheophyta</taxon>
        <taxon>Spermatophyta</taxon>
        <taxon>Magnoliopsida</taxon>
        <taxon>eudicotyledons</taxon>
        <taxon>Gunneridae</taxon>
        <taxon>Pentapetalae</taxon>
        <taxon>rosids</taxon>
        <taxon>malvids</taxon>
        <taxon>Malvales</taxon>
        <taxon>Dipterocarpaceae</taxon>
        <taxon>Rubroshorea</taxon>
    </lineage>
</organism>
<evidence type="ECO:0000313" key="1">
    <source>
        <dbReference type="EMBL" id="GKV34760.1"/>
    </source>
</evidence>
<gene>
    <name evidence="1" type="ORF">SLEP1_g43106</name>
</gene>
<reference evidence="1 2" key="1">
    <citation type="journal article" date="2021" name="Commun. Biol.">
        <title>The genome of Shorea leprosula (Dipterocarpaceae) highlights the ecological relevance of drought in aseasonal tropical rainforests.</title>
        <authorList>
            <person name="Ng K.K.S."/>
            <person name="Kobayashi M.J."/>
            <person name="Fawcett J.A."/>
            <person name="Hatakeyama M."/>
            <person name="Paape T."/>
            <person name="Ng C.H."/>
            <person name="Ang C.C."/>
            <person name="Tnah L.H."/>
            <person name="Lee C.T."/>
            <person name="Nishiyama T."/>
            <person name="Sese J."/>
            <person name="O'Brien M.J."/>
            <person name="Copetti D."/>
            <person name="Mohd Noor M.I."/>
            <person name="Ong R.C."/>
            <person name="Putra M."/>
            <person name="Sireger I.Z."/>
            <person name="Indrioko S."/>
            <person name="Kosugi Y."/>
            <person name="Izuno A."/>
            <person name="Isagi Y."/>
            <person name="Lee S.L."/>
            <person name="Shimizu K.K."/>
        </authorList>
    </citation>
    <scope>NUCLEOTIDE SEQUENCE [LARGE SCALE GENOMIC DNA]</scope>
    <source>
        <strain evidence="1">214</strain>
    </source>
</reference>
<accession>A0AAV5LBY9</accession>
<protein>
    <recommendedName>
        <fullName evidence="3">Secreted protein</fullName>
    </recommendedName>
</protein>